<dbReference type="InterPro" id="IPR052410">
    <property type="entry name" value="DRC5"/>
</dbReference>
<dbReference type="OrthoDB" id="120976at2759"/>
<evidence type="ECO:0000313" key="4">
    <source>
        <dbReference type="EMBL" id="RIB28873.1"/>
    </source>
</evidence>
<gene>
    <name evidence="4" type="ORF">C2G38_2156849</name>
</gene>
<comment type="caution">
    <text evidence="4">The sequence shown here is derived from an EMBL/GenBank/DDBJ whole genome shotgun (WGS) entry which is preliminary data.</text>
</comment>
<dbReference type="GO" id="GO:0005856">
    <property type="term" value="C:cytoskeleton"/>
    <property type="evidence" value="ECO:0007669"/>
    <property type="project" value="UniProtKB-SubCell"/>
</dbReference>
<dbReference type="InterPro" id="IPR032675">
    <property type="entry name" value="LRR_dom_sf"/>
</dbReference>
<dbReference type="SUPFAM" id="SSF52047">
    <property type="entry name" value="RNI-like"/>
    <property type="match status" value="1"/>
</dbReference>
<evidence type="ECO:0000256" key="3">
    <source>
        <dbReference type="ARBA" id="ARBA00023212"/>
    </source>
</evidence>
<evidence type="ECO:0000256" key="2">
    <source>
        <dbReference type="ARBA" id="ARBA00022490"/>
    </source>
</evidence>
<keyword evidence="3" id="KW-0206">Cytoskeleton</keyword>
<dbReference type="AlphaFoldDB" id="A0A397W916"/>
<dbReference type="InterPro" id="IPR001611">
    <property type="entry name" value="Leu-rich_rpt"/>
</dbReference>
<sequence>MENLSKLIKAIRKNSTLTSLNLSLNNLGSEECGLEAEGGKAFANALCKCTTLTSLELSFNNLENHWQMPFCKSVTLTSLTLWDNNLEREGGIKEKHWQMHSQEHYAATNYNNLESGGGKALANALCNSITLTSLIFFE</sequence>
<dbReference type="Gene3D" id="3.80.10.10">
    <property type="entry name" value="Ribonuclease Inhibitor"/>
    <property type="match status" value="1"/>
</dbReference>
<accession>A0A397W916</accession>
<proteinExistence type="predicted"/>
<organism evidence="4 5">
    <name type="scientific">Gigaspora rosea</name>
    <dbReference type="NCBI Taxonomy" id="44941"/>
    <lineage>
        <taxon>Eukaryota</taxon>
        <taxon>Fungi</taxon>
        <taxon>Fungi incertae sedis</taxon>
        <taxon>Mucoromycota</taxon>
        <taxon>Glomeromycotina</taxon>
        <taxon>Glomeromycetes</taxon>
        <taxon>Diversisporales</taxon>
        <taxon>Gigasporaceae</taxon>
        <taxon>Gigaspora</taxon>
    </lineage>
</organism>
<dbReference type="PANTHER" id="PTHR24107">
    <property type="entry name" value="YNEIN REGULATORY COMPLEX SUBUNIT 5"/>
    <property type="match status" value="1"/>
</dbReference>
<evidence type="ECO:0000313" key="5">
    <source>
        <dbReference type="Proteomes" id="UP000266673"/>
    </source>
</evidence>
<dbReference type="Pfam" id="PF13516">
    <property type="entry name" value="LRR_6"/>
    <property type="match status" value="2"/>
</dbReference>
<dbReference type="Proteomes" id="UP000266673">
    <property type="component" value="Unassembled WGS sequence"/>
</dbReference>
<protein>
    <submittedName>
        <fullName evidence="4">Uncharacterized protein</fullName>
    </submittedName>
</protein>
<keyword evidence="5" id="KW-1185">Reference proteome</keyword>
<reference evidence="4 5" key="1">
    <citation type="submission" date="2018-06" db="EMBL/GenBank/DDBJ databases">
        <title>Comparative genomics reveals the genomic features of Rhizophagus irregularis, R. cerebriforme, R. diaphanum and Gigaspora rosea, and their symbiotic lifestyle signature.</title>
        <authorList>
            <person name="Morin E."/>
            <person name="San Clemente H."/>
            <person name="Chen E.C.H."/>
            <person name="De La Providencia I."/>
            <person name="Hainaut M."/>
            <person name="Kuo A."/>
            <person name="Kohler A."/>
            <person name="Murat C."/>
            <person name="Tang N."/>
            <person name="Roy S."/>
            <person name="Loubradou J."/>
            <person name="Henrissat B."/>
            <person name="Grigoriev I.V."/>
            <person name="Corradi N."/>
            <person name="Roux C."/>
            <person name="Martin F.M."/>
        </authorList>
    </citation>
    <scope>NUCLEOTIDE SEQUENCE [LARGE SCALE GENOMIC DNA]</scope>
    <source>
        <strain evidence="4 5">DAOM 194757</strain>
    </source>
</reference>
<comment type="subcellular location">
    <subcellularLocation>
        <location evidence="1">Cytoplasm</location>
        <location evidence="1">Cytoskeleton</location>
    </subcellularLocation>
</comment>
<keyword evidence="2" id="KW-0963">Cytoplasm</keyword>
<dbReference type="EMBL" id="QKWP01000053">
    <property type="protein sequence ID" value="RIB28873.1"/>
    <property type="molecule type" value="Genomic_DNA"/>
</dbReference>
<evidence type="ECO:0000256" key="1">
    <source>
        <dbReference type="ARBA" id="ARBA00004245"/>
    </source>
</evidence>
<name>A0A397W916_9GLOM</name>